<evidence type="ECO:0000313" key="3">
    <source>
        <dbReference type="Proteomes" id="UP000478417"/>
    </source>
</evidence>
<feature type="domain" description="DUF374" evidence="1">
    <location>
        <begin position="78"/>
        <end position="141"/>
    </location>
</feature>
<dbReference type="Proteomes" id="UP000478417">
    <property type="component" value="Unassembled WGS sequence"/>
</dbReference>
<gene>
    <name evidence="2" type="ORF">G0Q06_02660</name>
</gene>
<proteinExistence type="predicted"/>
<keyword evidence="3" id="KW-1185">Reference proteome</keyword>
<dbReference type="RefSeq" id="WP_163962201.1">
    <property type="nucleotide sequence ID" value="NZ_JAAGNX010000001.1"/>
</dbReference>
<dbReference type="AlphaFoldDB" id="A0A6B2LZ74"/>
<name>A0A6B2LZ74_9BACT</name>
<sequence length="229" mass="25422">MSETANSSPKIHSVSGLQRVLLAAFAWCLRKWMKTLEFEDLVSLNRVVNKAPTGTIFLLWHNRLFPLMSALVRVGVEGREFHGLVSASRDGGQLSYFMESIGVKPIRGSSSRRGAVAARELLKVLNKGHHIAITIDGPRGPCYEAQLGASLLVQLTGAPVVLLGAECESCRSLRSWDRFIIPRPFSRVKIKMDHLALDSRETGKEQRKVIQQLIQKQLSGLTSDLHRNA</sequence>
<dbReference type="GO" id="GO:0016746">
    <property type="term" value="F:acyltransferase activity"/>
    <property type="evidence" value="ECO:0007669"/>
    <property type="project" value="UniProtKB-KW"/>
</dbReference>
<dbReference type="EMBL" id="JAAGNX010000001">
    <property type="protein sequence ID" value="NDV61349.1"/>
    <property type="molecule type" value="Genomic_DNA"/>
</dbReference>
<evidence type="ECO:0000259" key="1">
    <source>
        <dbReference type="Pfam" id="PF04028"/>
    </source>
</evidence>
<dbReference type="CDD" id="cd07983">
    <property type="entry name" value="LPLAT_DUF374-like"/>
    <property type="match status" value="1"/>
</dbReference>
<accession>A0A6B2LZ74</accession>
<keyword evidence="2" id="KW-0808">Transferase</keyword>
<keyword evidence="2" id="KW-0012">Acyltransferase</keyword>
<dbReference type="Pfam" id="PF04028">
    <property type="entry name" value="DUF374"/>
    <property type="match status" value="1"/>
</dbReference>
<reference evidence="2 3" key="1">
    <citation type="submission" date="2020-02" db="EMBL/GenBank/DDBJ databases">
        <title>Albibacoteraceae fam. nov., the first described family within the subdivision 4 Verrucomicrobia.</title>
        <authorList>
            <person name="Xi F."/>
        </authorList>
    </citation>
    <scope>NUCLEOTIDE SEQUENCE [LARGE SCALE GENOMIC DNA]</scope>
    <source>
        <strain evidence="2 3">CK1056</strain>
    </source>
</reference>
<evidence type="ECO:0000313" key="2">
    <source>
        <dbReference type="EMBL" id="NDV61349.1"/>
    </source>
</evidence>
<protein>
    <submittedName>
        <fullName evidence="2">Lysophospholipid acyltransferase family protein</fullName>
    </submittedName>
</protein>
<comment type="caution">
    <text evidence="2">The sequence shown here is derived from an EMBL/GenBank/DDBJ whole genome shotgun (WGS) entry which is preliminary data.</text>
</comment>
<organism evidence="2 3">
    <name type="scientific">Oceanipulchritudo coccoides</name>
    <dbReference type="NCBI Taxonomy" id="2706888"/>
    <lineage>
        <taxon>Bacteria</taxon>
        <taxon>Pseudomonadati</taxon>
        <taxon>Verrucomicrobiota</taxon>
        <taxon>Opitutia</taxon>
        <taxon>Puniceicoccales</taxon>
        <taxon>Oceanipulchritudinaceae</taxon>
        <taxon>Oceanipulchritudo</taxon>
    </lineage>
</organism>
<dbReference type="InterPro" id="IPR007172">
    <property type="entry name" value="DUF374"/>
</dbReference>